<protein>
    <recommendedName>
        <fullName evidence="3">Transcription elongation factor</fullName>
    </recommendedName>
</protein>
<dbReference type="OrthoDB" id="3788513at2"/>
<dbReference type="Proteomes" id="UP000035763">
    <property type="component" value="Unassembled WGS sequence"/>
</dbReference>
<name>W6JX05_9MICO</name>
<evidence type="ECO:0000313" key="1">
    <source>
        <dbReference type="EMBL" id="CCH74103.1"/>
    </source>
</evidence>
<proteinExistence type="predicted"/>
<dbReference type="AlphaFoldDB" id="W6JX05"/>
<dbReference type="STRING" id="1193182.BN11_3820021"/>
<reference evidence="1 2" key="1">
    <citation type="journal article" date="2013" name="ISME J.">
        <title>A metabolic model for members of the genus Tetrasphaera involved in enhanced biological phosphorus removal.</title>
        <authorList>
            <person name="Kristiansen R."/>
            <person name="Nguyen H.T.T."/>
            <person name="Saunders A.M."/>
            <person name="Nielsen J.L."/>
            <person name="Wimmer R."/>
            <person name="Le V.Q."/>
            <person name="McIlroy S.J."/>
            <person name="Petrovski S."/>
            <person name="Seviour R.J."/>
            <person name="Calteau A."/>
            <person name="Nielsen K.L."/>
            <person name="Nielsen P.H."/>
        </authorList>
    </citation>
    <scope>NUCLEOTIDE SEQUENCE [LARGE SCALE GENOMIC DNA]</scope>
    <source>
        <strain evidence="1 2">Ben110</strain>
    </source>
</reference>
<gene>
    <name evidence="1" type="ORF">BN11_3820021</name>
</gene>
<organism evidence="1 2">
    <name type="scientific">Nostocoides australiense Ben110</name>
    <dbReference type="NCBI Taxonomy" id="1193182"/>
    <lineage>
        <taxon>Bacteria</taxon>
        <taxon>Bacillati</taxon>
        <taxon>Actinomycetota</taxon>
        <taxon>Actinomycetes</taxon>
        <taxon>Micrococcales</taxon>
        <taxon>Intrasporangiaceae</taxon>
        <taxon>Nostocoides</taxon>
    </lineage>
</organism>
<sequence>MTDIVKEDVRRDLIAHLLGGESATDDAIGVQAVAAEWVDDEASSVDDISQRDAAGDLHALMQEHDDQQQALVAKARALDMTATETVRPGAIIGLDGAHYIVGVASDEFTSGALTYAGISVDAPLYGRLEGAKAGDPIAFNGHSSTIDYVA</sequence>
<evidence type="ECO:0008006" key="3">
    <source>
        <dbReference type="Google" id="ProtNLM"/>
    </source>
</evidence>
<comment type="caution">
    <text evidence="1">The sequence shown here is derived from an EMBL/GenBank/DDBJ whole genome shotgun (WGS) entry which is preliminary data.</text>
</comment>
<evidence type="ECO:0000313" key="2">
    <source>
        <dbReference type="Proteomes" id="UP000035763"/>
    </source>
</evidence>
<keyword evidence="2" id="KW-1185">Reference proteome</keyword>
<dbReference type="RefSeq" id="WP_048699601.1">
    <property type="nucleotide sequence ID" value="NZ_HG764815.1"/>
</dbReference>
<accession>W6JX05</accession>
<dbReference type="EMBL" id="CAJA01000315">
    <property type="protein sequence ID" value="CCH74103.1"/>
    <property type="molecule type" value="Genomic_DNA"/>
</dbReference>